<evidence type="ECO:0000256" key="1">
    <source>
        <dbReference type="SAM" id="MobiDB-lite"/>
    </source>
</evidence>
<comment type="caution">
    <text evidence="2">The sequence shown here is derived from an EMBL/GenBank/DDBJ whole genome shotgun (WGS) entry which is preliminary data.</text>
</comment>
<gene>
    <name evidence="2" type="ORF">RUM43_013338</name>
</gene>
<dbReference type="EMBL" id="JAWJWE010000007">
    <property type="protein sequence ID" value="KAK6632570.1"/>
    <property type="molecule type" value="Genomic_DNA"/>
</dbReference>
<evidence type="ECO:0000313" key="2">
    <source>
        <dbReference type="EMBL" id="KAK6632570.1"/>
    </source>
</evidence>
<dbReference type="AlphaFoldDB" id="A0AAN8PHE1"/>
<accession>A0AAN8PHE1</accession>
<reference evidence="2 3" key="1">
    <citation type="submission" date="2023-10" db="EMBL/GenBank/DDBJ databases">
        <title>Genomes of two closely related lineages of the louse Polyplax serrata with different host specificities.</title>
        <authorList>
            <person name="Martinu J."/>
            <person name="Tarabai H."/>
            <person name="Stefka J."/>
            <person name="Hypsa V."/>
        </authorList>
    </citation>
    <scope>NUCLEOTIDE SEQUENCE [LARGE SCALE GENOMIC DNA]</scope>
    <source>
        <strain evidence="2">HR10_N</strain>
    </source>
</reference>
<evidence type="ECO:0000313" key="3">
    <source>
        <dbReference type="Proteomes" id="UP001372834"/>
    </source>
</evidence>
<organism evidence="2 3">
    <name type="scientific">Polyplax serrata</name>
    <name type="common">Common mouse louse</name>
    <dbReference type="NCBI Taxonomy" id="468196"/>
    <lineage>
        <taxon>Eukaryota</taxon>
        <taxon>Metazoa</taxon>
        <taxon>Ecdysozoa</taxon>
        <taxon>Arthropoda</taxon>
        <taxon>Hexapoda</taxon>
        <taxon>Insecta</taxon>
        <taxon>Pterygota</taxon>
        <taxon>Neoptera</taxon>
        <taxon>Paraneoptera</taxon>
        <taxon>Psocodea</taxon>
        <taxon>Troctomorpha</taxon>
        <taxon>Phthiraptera</taxon>
        <taxon>Anoplura</taxon>
        <taxon>Polyplacidae</taxon>
        <taxon>Polyplax</taxon>
    </lineage>
</organism>
<protein>
    <submittedName>
        <fullName evidence="2">Uncharacterized protein</fullName>
    </submittedName>
</protein>
<dbReference type="Proteomes" id="UP001372834">
    <property type="component" value="Unassembled WGS sequence"/>
</dbReference>
<feature type="region of interest" description="Disordered" evidence="1">
    <location>
        <begin position="1"/>
        <end position="25"/>
    </location>
</feature>
<name>A0AAN8PHE1_POLSC</name>
<feature type="compositionally biased region" description="Polar residues" evidence="1">
    <location>
        <begin position="7"/>
        <end position="25"/>
    </location>
</feature>
<proteinExistence type="predicted"/>
<sequence length="198" mass="23305">MIHETGRPSTSMLLPSDEVSVQMSPFSEDRWEADRIENQRRREIHRSYVYTRQVPVEIARPTVKQDVREEKPAETSHVTQEVPLSVTTQPEIISDPEMAQQYESVQHRRGSVYERKTFKDIKFESPGPVNLYPLLRCPNTRTRKESPYSATASENWYGTQRTEQYELPPKPQFAIYKNILPERAQVQHYGIHVPFWQF</sequence>